<dbReference type="EMBL" id="SBJO01001208">
    <property type="protein sequence ID" value="KAF9749463.1"/>
    <property type="molecule type" value="Genomic_DNA"/>
</dbReference>
<gene>
    <name evidence="1" type="ORF">NGRA_3473</name>
</gene>
<dbReference type="AlphaFoldDB" id="A0A9P6GUP9"/>
<proteinExistence type="predicted"/>
<accession>A0A9P6GUP9</accession>
<keyword evidence="2" id="KW-1185">Reference proteome</keyword>
<evidence type="ECO:0000313" key="2">
    <source>
        <dbReference type="Proteomes" id="UP000740883"/>
    </source>
</evidence>
<sequence length="127" mass="15471">MIDDIRYIDIIRWCKDFDDLISLIKWNKDIQTAVLRQLNKDGNLLKDELCDNWKDIKQQLIQKVYLIHEERLYKKKLQNIFQNSYCTIQEYYESIKENIKILQTMTKMKDVDVNVLFRETFFNGLGR</sequence>
<name>A0A9P6GUP9_9MICR</name>
<protein>
    <recommendedName>
        <fullName evidence="3">Retrotransposon gag domain-containing protein</fullName>
    </recommendedName>
</protein>
<comment type="caution">
    <text evidence="1">The sequence shown here is derived from an EMBL/GenBank/DDBJ whole genome shotgun (WGS) entry which is preliminary data.</text>
</comment>
<dbReference type="Proteomes" id="UP000740883">
    <property type="component" value="Unassembled WGS sequence"/>
</dbReference>
<evidence type="ECO:0000313" key="1">
    <source>
        <dbReference type="EMBL" id="KAF9749463.1"/>
    </source>
</evidence>
<organism evidence="1 2">
    <name type="scientific">Nosema granulosis</name>
    <dbReference type="NCBI Taxonomy" id="83296"/>
    <lineage>
        <taxon>Eukaryota</taxon>
        <taxon>Fungi</taxon>
        <taxon>Fungi incertae sedis</taxon>
        <taxon>Microsporidia</taxon>
        <taxon>Nosematidae</taxon>
        <taxon>Nosema</taxon>
    </lineage>
</organism>
<reference evidence="1 2" key="1">
    <citation type="journal article" date="2020" name="Genome Biol. Evol.">
        <title>Comparative genomics of strictly vertically transmitted, feminizing microsporidia endosymbionts of amphipod crustaceans.</title>
        <authorList>
            <person name="Cormier A."/>
            <person name="Chebbi M.A."/>
            <person name="Giraud I."/>
            <person name="Wattier R."/>
            <person name="Teixeira M."/>
            <person name="Gilbert C."/>
            <person name="Rigaud T."/>
            <person name="Cordaux R."/>
        </authorList>
    </citation>
    <scope>NUCLEOTIDE SEQUENCE [LARGE SCALE GENOMIC DNA]</scope>
    <source>
        <strain evidence="1 2">Ou3-Ou53</strain>
    </source>
</reference>
<evidence type="ECO:0008006" key="3">
    <source>
        <dbReference type="Google" id="ProtNLM"/>
    </source>
</evidence>